<reference evidence="1 2" key="1">
    <citation type="journal article" date="2014" name="BMC Genomics">
        <title>Complete genome sequence of producer of the glycopeptide antibiotic Aculeximycin Kutzneria albida DSM 43870T, a representative of minor genus of Pseudonocardiaceae.</title>
        <authorList>
            <person name="Rebets Y."/>
            <person name="Tokovenko B."/>
            <person name="Lushchyk I."/>
            <person name="Ruckert C."/>
            <person name="Zaburannyi N."/>
            <person name="Bechthold A."/>
            <person name="Kalinowski J."/>
            <person name="Luzhetskyy A."/>
        </authorList>
    </citation>
    <scope>NUCLEOTIDE SEQUENCE [LARGE SCALE GENOMIC DNA]</scope>
    <source>
        <strain evidence="1">DSM 43870</strain>
    </source>
</reference>
<dbReference type="EMBL" id="CP007155">
    <property type="protein sequence ID" value="AHH98086.1"/>
    <property type="molecule type" value="Genomic_DNA"/>
</dbReference>
<accession>W5WC20</accession>
<name>W5WC20_9PSEU</name>
<proteinExistence type="predicted"/>
<evidence type="ECO:0000313" key="1">
    <source>
        <dbReference type="EMBL" id="AHH98086.1"/>
    </source>
</evidence>
<gene>
    <name evidence="1" type="ORF">KALB_4724</name>
</gene>
<keyword evidence="2" id="KW-1185">Reference proteome</keyword>
<protein>
    <submittedName>
        <fullName evidence="1">Uncharacterized protein</fullName>
    </submittedName>
</protein>
<dbReference type="AlphaFoldDB" id="W5WC20"/>
<sequence length="43" mass="4427">MTAAAELLHLALMAACEQSPADAHHLGDEEFVVVLGAARRGPG</sequence>
<organism evidence="1 2">
    <name type="scientific">Kutzneria albida DSM 43870</name>
    <dbReference type="NCBI Taxonomy" id="1449976"/>
    <lineage>
        <taxon>Bacteria</taxon>
        <taxon>Bacillati</taxon>
        <taxon>Actinomycetota</taxon>
        <taxon>Actinomycetes</taxon>
        <taxon>Pseudonocardiales</taxon>
        <taxon>Pseudonocardiaceae</taxon>
        <taxon>Kutzneria</taxon>
    </lineage>
</organism>
<dbReference type="HOGENOM" id="CLU_3234994_0_0_11"/>
<evidence type="ECO:0000313" key="2">
    <source>
        <dbReference type="Proteomes" id="UP000019225"/>
    </source>
</evidence>
<dbReference type="RefSeq" id="WP_268872212.1">
    <property type="nucleotide sequence ID" value="NZ_CP007155.1"/>
</dbReference>
<dbReference type="KEGG" id="kal:KALB_4724"/>
<dbReference type="Proteomes" id="UP000019225">
    <property type="component" value="Chromosome"/>
</dbReference>
<dbReference type="PATRIC" id="fig|1449976.3.peg.4757"/>